<dbReference type="EMBL" id="SMAI01000010">
    <property type="protein sequence ID" value="TCT03322.1"/>
    <property type="molecule type" value="Genomic_DNA"/>
</dbReference>
<evidence type="ECO:0000313" key="3">
    <source>
        <dbReference type="Proteomes" id="UP000294664"/>
    </source>
</evidence>
<organism evidence="2 3">
    <name type="scientific">Aquabacter spiritensis</name>
    <dbReference type="NCBI Taxonomy" id="933073"/>
    <lineage>
        <taxon>Bacteria</taxon>
        <taxon>Pseudomonadati</taxon>
        <taxon>Pseudomonadota</taxon>
        <taxon>Alphaproteobacteria</taxon>
        <taxon>Hyphomicrobiales</taxon>
        <taxon>Xanthobacteraceae</taxon>
        <taxon>Aquabacter</taxon>
    </lineage>
</organism>
<proteinExistence type="predicted"/>
<dbReference type="RefSeq" id="WP_132033177.1">
    <property type="nucleotide sequence ID" value="NZ_SMAI01000010.1"/>
</dbReference>
<gene>
    <name evidence="2" type="ORF">EDC64_110187</name>
</gene>
<dbReference type="AlphaFoldDB" id="A0A4R3LS33"/>
<accession>A0A4R3LS33</accession>
<name>A0A4R3LS33_9HYPH</name>
<comment type="caution">
    <text evidence="2">The sequence shown here is derived from an EMBL/GenBank/DDBJ whole genome shotgun (WGS) entry which is preliminary data.</text>
</comment>
<feature type="region of interest" description="Disordered" evidence="1">
    <location>
        <begin position="1"/>
        <end position="24"/>
    </location>
</feature>
<protein>
    <submittedName>
        <fullName evidence="2">Uncharacterized protein</fullName>
    </submittedName>
</protein>
<keyword evidence="3" id="KW-1185">Reference proteome</keyword>
<sequence length="68" mass="7115">MSNAHPAQEPPRAEAEVQRPVNQSAQWRDIGITAVAAAARYAGTAAPAKSAGEPNKVVTLRDIDHLAA</sequence>
<dbReference type="OrthoDB" id="8453603at2"/>
<dbReference type="Proteomes" id="UP000294664">
    <property type="component" value="Unassembled WGS sequence"/>
</dbReference>
<evidence type="ECO:0000256" key="1">
    <source>
        <dbReference type="SAM" id="MobiDB-lite"/>
    </source>
</evidence>
<reference evidence="2 3" key="1">
    <citation type="submission" date="2019-03" db="EMBL/GenBank/DDBJ databases">
        <title>Genomic Encyclopedia of Type Strains, Phase IV (KMG-IV): sequencing the most valuable type-strain genomes for metagenomic binning, comparative biology and taxonomic classification.</title>
        <authorList>
            <person name="Goeker M."/>
        </authorList>
    </citation>
    <scope>NUCLEOTIDE SEQUENCE [LARGE SCALE GENOMIC DNA]</scope>
    <source>
        <strain evidence="2 3">DSM 9035</strain>
    </source>
</reference>
<evidence type="ECO:0000313" key="2">
    <source>
        <dbReference type="EMBL" id="TCT03322.1"/>
    </source>
</evidence>